<dbReference type="GO" id="GO:0005794">
    <property type="term" value="C:Golgi apparatus"/>
    <property type="evidence" value="ECO:0007669"/>
    <property type="project" value="TreeGrafter"/>
</dbReference>
<dbReference type="InterPro" id="IPR006342">
    <property type="entry name" value="FkbM_mtfrase"/>
</dbReference>
<dbReference type="GO" id="GO:0005789">
    <property type="term" value="C:endoplasmic reticulum membrane"/>
    <property type="evidence" value="ECO:0007669"/>
    <property type="project" value="TreeGrafter"/>
</dbReference>
<dbReference type="EMBL" id="MN740468">
    <property type="protein sequence ID" value="QHU28093.1"/>
    <property type="molecule type" value="Genomic_DNA"/>
</dbReference>
<dbReference type="PANTHER" id="PTHR34009:SF2">
    <property type="entry name" value="PROTEIN STAR"/>
    <property type="match status" value="1"/>
</dbReference>
<proteinExistence type="predicted"/>
<dbReference type="Pfam" id="PF05050">
    <property type="entry name" value="Methyltransf_21"/>
    <property type="match status" value="1"/>
</dbReference>
<accession>A0A6C0LBY5</accession>
<dbReference type="GO" id="GO:0006888">
    <property type="term" value="P:endoplasmic reticulum to Golgi vesicle-mediated transport"/>
    <property type="evidence" value="ECO:0007669"/>
    <property type="project" value="TreeGrafter"/>
</dbReference>
<reference evidence="2" key="1">
    <citation type="journal article" date="2020" name="Nature">
        <title>Giant virus diversity and host interactions through global metagenomics.</title>
        <authorList>
            <person name="Schulz F."/>
            <person name="Roux S."/>
            <person name="Paez-Espino D."/>
            <person name="Jungbluth S."/>
            <person name="Walsh D.A."/>
            <person name="Denef V.J."/>
            <person name="McMahon K.D."/>
            <person name="Konstantinidis K.T."/>
            <person name="Eloe-Fadrosh E.A."/>
            <person name="Kyrpides N.C."/>
            <person name="Woyke T."/>
        </authorList>
    </citation>
    <scope>NUCLEOTIDE SEQUENCE</scope>
    <source>
        <strain evidence="2">GVMAG-M-3300027770-17</strain>
    </source>
</reference>
<dbReference type="GO" id="GO:0031902">
    <property type="term" value="C:late endosome membrane"/>
    <property type="evidence" value="ECO:0007669"/>
    <property type="project" value="TreeGrafter"/>
</dbReference>
<dbReference type="Gene3D" id="3.40.50.150">
    <property type="entry name" value="Vaccinia Virus protein VP39"/>
    <property type="match status" value="1"/>
</dbReference>
<name>A0A6C0LBY5_9ZZZZ</name>
<evidence type="ECO:0000259" key="1">
    <source>
        <dbReference type="Pfam" id="PF05050"/>
    </source>
</evidence>
<dbReference type="PANTHER" id="PTHR34009">
    <property type="entry name" value="PROTEIN STAR"/>
    <property type="match status" value="1"/>
</dbReference>
<dbReference type="GO" id="GO:0016197">
    <property type="term" value="P:endosomal transport"/>
    <property type="evidence" value="ECO:0007669"/>
    <property type="project" value="TreeGrafter"/>
</dbReference>
<feature type="domain" description="Methyltransferase FkbM" evidence="1">
    <location>
        <begin position="32"/>
        <end position="187"/>
    </location>
</feature>
<sequence>MYVFYSQQGEDTYIFKHFINKINPTGLFVELGGMNGLTYSNTKFFEDTLGFKGTIIEPTDQYYELVNNRPLCNNYKLAVNYTKGPVKIIGNYATAGLVQTMAEDFKNQWHRNSNEYFVEGEPFRDILQKSNIKYIDLLSIDVEGAELVVLKTFDFNIPVYVIVIELDKHNPEKDQECRDILHKNGFTLKKRFCINEFWVNESYFRISELYDDSIPKPNLLVNTNKFPFMERCAVPEIVKALN</sequence>
<protein>
    <recommendedName>
        <fullName evidence="1">Methyltransferase FkbM domain-containing protein</fullName>
    </recommendedName>
</protein>
<dbReference type="InterPro" id="IPR053202">
    <property type="entry name" value="EGF_Rcpt_Signaling_Reg"/>
</dbReference>
<dbReference type="AlphaFoldDB" id="A0A6C0LBY5"/>
<dbReference type="SUPFAM" id="SSF53335">
    <property type="entry name" value="S-adenosyl-L-methionine-dependent methyltransferases"/>
    <property type="match status" value="1"/>
</dbReference>
<dbReference type="InterPro" id="IPR029063">
    <property type="entry name" value="SAM-dependent_MTases_sf"/>
</dbReference>
<evidence type="ECO:0000313" key="2">
    <source>
        <dbReference type="EMBL" id="QHU28093.1"/>
    </source>
</evidence>
<organism evidence="2">
    <name type="scientific">viral metagenome</name>
    <dbReference type="NCBI Taxonomy" id="1070528"/>
    <lineage>
        <taxon>unclassified sequences</taxon>
        <taxon>metagenomes</taxon>
        <taxon>organismal metagenomes</taxon>
    </lineage>
</organism>
<dbReference type="GO" id="GO:0005886">
    <property type="term" value="C:plasma membrane"/>
    <property type="evidence" value="ECO:0007669"/>
    <property type="project" value="TreeGrafter"/>
</dbReference>